<organism evidence="1 2">
    <name type="scientific">Eretmocerus hayati</name>
    <dbReference type="NCBI Taxonomy" id="131215"/>
    <lineage>
        <taxon>Eukaryota</taxon>
        <taxon>Metazoa</taxon>
        <taxon>Ecdysozoa</taxon>
        <taxon>Arthropoda</taxon>
        <taxon>Hexapoda</taxon>
        <taxon>Insecta</taxon>
        <taxon>Pterygota</taxon>
        <taxon>Neoptera</taxon>
        <taxon>Endopterygota</taxon>
        <taxon>Hymenoptera</taxon>
        <taxon>Apocrita</taxon>
        <taxon>Proctotrupomorpha</taxon>
        <taxon>Chalcidoidea</taxon>
        <taxon>Aphelinidae</taxon>
        <taxon>Aphelininae</taxon>
        <taxon>Eretmocerus</taxon>
    </lineage>
</organism>
<keyword evidence="2" id="KW-1185">Reference proteome</keyword>
<accession>A0ACC2NB34</accession>
<proteinExistence type="predicted"/>
<evidence type="ECO:0000313" key="1">
    <source>
        <dbReference type="EMBL" id="KAJ8668287.1"/>
    </source>
</evidence>
<name>A0ACC2NB34_9HYME</name>
<evidence type="ECO:0000313" key="2">
    <source>
        <dbReference type="Proteomes" id="UP001239111"/>
    </source>
</evidence>
<comment type="caution">
    <text evidence="1">The sequence shown here is derived from an EMBL/GenBank/DDBJ whole genome shotgun (WGS) entry which is preliminary data.</text>
</comment>
<gene>
    <name evidence="1" type="ORF">QAD02_009950</name>
</gene>
<protein>
    <submittedName>
        <fullName evidence="1">Uncharacterized protein</fullName>
    </submittedName>
</protein>
<sequence length="367" mass="39754">MSHKEIMSRFENPVVLAFGNPLLDIFLTNDENHLLSKYDLKVDEQKELDGELMDQLITELPEEARQKMSAGGCAQNTVRMLQRLCGNENGQKLCIYCGGLGSDARGEILKKLLQSANIDARYAVHSTLPTGLCVSIVDGSYRSLLVNLGAAAVYTLENLRSMNLSLDGIKVIYIEGFFITHSLDVAKEVLKEVQGKDIVIVFNLCGTYIFEEHQAAICEMVGLSKIVIGNDREMTALANSLNLKFENTTDIPFLLNNLKRVTVNASNSSSSDWSMSDGIFIMTQGGSDPAIIVWGQGNSAQVPPIEPSSPIVDTTGAGDSLVAGFLAGLLSGQDPKTCLEWGCKVASKVITNLGASLPDELPDDFLT</sequence>
<dbReference type="Proteomes" id="UP001239111">
    <property type="component" value="Chromosome 4"/>
</dbReference>
<dbReference type="EMBL" id="CM056744">
    <property type="protein sequence ID" value="KAJ8668287.1"/>
    <property type="molecule type" value="Genomic_DNA"/>
</dbReference>
<reference evidence="1" key="1">
    <citation type="submission" date="2023-04" db="EMBL/GenBank/DDBJ databases">
        <title>A chromosome-level genome assembly of the parasitoid wasp Eretmocerus hayati.</title>
        <authorList>
            <person name="Zhong Y."/>
            <person name="Liu S."/>
            <person name="Liu Y."/>
        </authorList>
    </citation>
    <scope>NUCLEOTIDE SEQUENCE</scope>
    <source>
        <strain evidence="1">ZJU_SS_LIU_2023</strain>
    </source>
</reference>